<dbReference type="PANTHER" id="PTHR41244">
    <property type="entry name" value="RHAMNAN SYNTHESIS F"/>
    <property type="match status" value="1"/>
</dbReference>
<evidence type="ECO:0000313" key="3">
    <source>
        <dbReference type="Proteomes" id="UP001246473"/>
    </source>
</evidence>
<protein>
    <submittedName>
        <fullName evidence="2">Glycoside hydrolase family 99-like domain-containing protein</fullName>
    </submittedName>
</protein>
<dbReference type="RefSeq" id="WP_146153314.1">
    <property type="nucleotide sequence ID" value="NZ_JANSLM010000004.1"/>
</dbReference>
<keyword evidence="2" id="KW-0378">Hydrolase</keyword>
<comment type="caution">
    <text evidence="2">The sequence shown here is derived from an EMBL/GenBank/DDBJ whole genome shotgun (WGS) entry which is preliminary data.</text>
</comment>
<evidence type="ECO:0000256" key="1">
    <source>
        <dbReference type="SAM" id="SignalP"/>
    </source>
</evidence>
<reference evidence="2" key="1">
    <citation type="submission" date="2022-08" db="EMBL/GenBank/DDBJ databases">
        <authorList>
            <person name="Kim S.-J."/>
        </authorList>
    </citation>
    <scope>NUCLEOTIDE SEQUENCE</scope>
    <source>
        <strain evidence="2">KJ</strain>
    </source>
</reference>
<dbReference type="Pfam" id="PF14307">
    <property type="entry name" value="Glyco_tran_WbsX"/>
    <property type="match status" value="1"/>
</dbReference>
<keyword evidence="1" id="KW-0732">Signal</keyword>
<feature type="signal peptide" evidence="1">
    <location>
        <begin position="1"/>
        <end position="20"/>
    </location>
</feature>
<feature type="chain" id="PRO_5042844093" evidence="1">
    <location>
        <begin position="21"/>
        <end position="365"/>
    </location>
</feature>
<name>A0AAP5UVG7_9BURK</name>
<dbReference type="PANTHER" id="PTHR41244:SF1">
    <property type="entry name" value="GLYCOSYLTRANSFERASE"/>
    <property type="match status" value="1"/>
</dbReference>
<gene>
    <name evidence="2" type="ORF">ParKJ_12615</name>
</gene>
<dbReference type="InterPro" id="IPR032719">
    <property type="entry name" value="WbsX"/>
</dbReference>
<dbReference type="AlphaFoldDB" id="A0AAP5UVG7"/>
<dbReference type="GO" id="GO:0016787">
    <property type="term" value="F:hydrolase activity"/>
    <property type="evidence" value="ECO:0007669"/>
    <property type="project" value="UniProtKB-KW"/>
</dbReference>
<dbReference type="Gene3D" id="3.20.20.80">
    <property type="entry name" value="Glycosidases"/>
    <property type="match status" value="1"/>
</dbReference>
<sequence length="365" mass="41281">MRFAKISILAFLAISLAAFNRQCEAGADASAHGKYTVGVYYFPGWRISPPMFHNDPWTKIKDFPEREPAIGWYVDGDTAVTDWQNSKMASAGINLVVYDWYWLPKIGVELDHAIESFRKLDNKRGVKYALLWANHSGAPSSEEEFANIVNFWISHYFSDAEYYKISGYPVVVIFAPVQLDSMAKTMGKSSKQLLDEADQWAKKAGFPGIYFVASTQAVPGRVDKMLPQAGYRALTAYNYQNGPTGTDGVPRESRSYSELAAGYRESWEWILKNSPIPYWIPVTSGWDKRPWGGSDNSFHDRSTSSPQQFRQHLLEARGLVDVNSTKTNSTVLICCWNEFGEGSYIEPTKKFGEEYIDAVRDVFNK</sequence>
<dbReference type="Proteomes" id="UP001246473">
    <property type="component" value="Unassembled WGS sequence"/>
</dbReference>
<dbReference type="EMBL" id="JANSLM010000004">
    <property type="protein sequence ID" value="MDT8838257.1"/>
    <property type="molecule type" value="Genomic_DNA"/>
</dbReference>
<accession>A0AAP5UVG7</accession>
<evidence type="ECO:0000313" key="2">
    <source>
        <dbReference type="EMBL" id="MDT8838257.1"/>
    </source>
</evidence>
<proteinExistence type="predicted"/>
<organism evidence="2 3">
    <name type="scientific">Paraburkholderia fungorum</name>
    <dbReference type="NCBI Taxonomy" id="134537"/>
    <lineage>
        <taxon>Bacteria</taxon>
        <taxon>Pseudomonadati</taxon>
        <taxon>Pseudomonadota</taxon>
        <taxon>Betaproteobacteria</taxon>
        <taxon>Burkholderiales</taxon>
        <taxon>Burkholderiaceae</taxon>
        <taxon>Paraburkholderia</taxon>
    </lineage>
</organism>